<proteinExistence type="inferred from homology"/>
<organism evidence="8 9">
    <name type="scientific">Sulfidibacter corallicola</name>
    <dbReference type="NCBI Taxonomy" id="2818388"/>
    <lineage>
        <taxon>Bacteria</taxon>
        <taxon>Pseudomonadati</taxon>
        <taxon>Acidobacteriota</taxon>
        <taxon>Holophagae</taxon>
        <taxon>Acanthopleuribacterales</taxon>
        <taxon>Acanthopleuribacteraceae</taxon>
        <taxon>Sulfidibacter</taxon>
    </lineage>
</organism>
<dbReference type="SUPFAM" id="SSF54975">
    <property type="entry name" value="Acylphosphatase/BLUF domain-like"/>
    <property type="match status" value="1"/>
</dbReference>
<gene>
    <name evidence="8" type="ORF">J3U87_13205</name>
</gene>
<dbReference type="InterPro" id="IPR036046">
    <property type="entry name" value="Acylphosphatase-like_dom_sf"/>
</dbReference>
<sequence>MEAVRKAVEFQVIGRVQGVGYRYFAQTHALMLGVKGWVKNLPDGTVVGHAVGTPDQLVSFFHKLLEGPSFSRVDDLREKPLNEQMVYRYGDFSIVR</sequence>
<dbReference type="PRINTS" id="PR00112">
    <property type="entry name" value="ACYLPHPHTASE"/>
</dbReference>
<protein>
    <recommendedName>
        <fullName evidence="2 5">acylphosphatase</fullName>
        <ecNumber evidence="2 5">3.6.1.7</ecNumber>
    </recommendedName>
</protein>
<reference evidence="8" key="1">
    <citation type="submission" date="2021-03" db="EMBL/GenBank/DDBJ databases">
        <title>Acanthopleuribacteraceae sp. M133.</title>
        <authorList>
            <person name="Wang G."/>
        </authorList>
    </citation>
    <scope>NUCLEOTIDE SEQUENCE</scope>
    <source>
        <strain evidence="8">M133</strain>
    </source>
</reference>
<dbReference type="PANTHER" id="PTHR10029">
    <property type="entry name" value="ACYLPHOSPHATASE"/>
    <property type="match status" value="1"/>
</dbReference>
<evidence type="ECO:0000256" key="6">
    <source>
        <dbReference type="RuleBase" id="RU004168"/>
    </source>
</evidence>
<keyword evidence="9" id="KW-1185">Reference proteome</keyword>
<dbReference type="InterPro" id="IPR001792">
    <property type="entry name" value="Acylphosphatase-like_dom"/>
</dbReference>
<dbReference type="InterPro" id="IPR020456">
    <property type="entry name" value="Acylphosphatase"/>
</dbReference>
<dbReference type="InterPro" id="IPR017968">
    <property type="entry name" value="Acylphosphatase_CS"/>
</dbReference>
<evidence type="ECO:0000256" key="3">
    <source>
        <dbReference type="ARBA" id="ARBA00022801"/>
    </source>
</evidence>
<dbReference type="EC" id="3.6.1.7" evidence="2 5"/>
<evidence type="ECO:0000313" key="9">
    <source>
        <dbReference type="Proteomes" id="UP000663929"/>
    </source>
</evidence>
<dbReference type="Gene3D" id="3.30.70.100">
    <property type="match status" value="1"/>
</dbReference>
<dbReference type="GO" id="GO:0003998">
    <property type="term" value="F:acylphosphatase activity"/>
    <property type="evidence" value="ECO:0007669"/>
    <property type="project" value="UniProtKB-EC"/>
</dbReference>
<dbReference type="Proteomes" id="UP000663929">
    <property type="component" value="Chromosome"/>
</dbReference>
<comment type="similarity">
    <text evidence="1 6">Belongs to the acylphosphatase family.</text>
</comment>
<comment type="catalytic activity">
    <reaction evidence="4 5">
        <text>an acyl phosphate + H2O = a carboxylate + phosphate + H(+)</text>
        <dbReference type="Rhea" id="RHEA:14965"/>
        <dbReference type="ChEBI" id="CHEBI:15377"/>
        <dbReference type="ChEBI" id="CHEBI:15378"/>
        <dbReference type="ChEBI" id="CHEBI:29067"/>
        <dbReference type="ChEBI" id="CHEBI:43474"/>
        <dbReference type="ChEBI" id="CHEBI:59918"/>
        <dbReference type="EC" id="3.6.1.7"/>
    </reaction>
</comment>
<evidence type="ECO:0000256" key="4">
    <source>
        <dbReference type="ARBA" id="ARBA00047645"/>
    </source>
</evidence>
<feature type="active site" evidence="5">
    <location>
        <position position="22"/>
    </location>
</feature>
<evidence type="ECO:0000256" key="1">
    <source>
        <dbReference type="ARBA" id="ARBA00005614"/>
    </source>
</evidence>
<dbReference type="KEGG" id="scor:J3U87_13205"/>
<feature type="active site" evidence="5">
    <location>
        <position position="40"/>
    </location>
</feature>
<dbReference type="PROSITE" id="PS51160">
    <property type="entry name" value="ACYLPHOSPHATASE_3"/>
    <property type="match status" value="1"/>
</dbReference>
<dbReference type="PROSITE" id="PS00151">
    <property type="entry name" value="ACYLPHOSPHATASE_2"/>
    <property type="match status" value="1"/>
</dbReference>
<feature type="domain" description="Acylphosphatase-like" evidence="7">
    <location>
        <begin position="7"/>
        <end position="96"/>
    </location>
</feature>
<evidence type="ECO:0000256" key="5">
    <source>
        <dbReference type="PROSITE-ProRule" id="PRU00520"/>
    </source>
</evidence>
<keyword evidence="3 5" id="KW-0378">Hydrolase</keyword>
<dbReference type="Pfam" id="PF00708">
    <property type="entry name" value="Acylphosphatase"/>
    <property type="match status" value="1"/>
</dbReference>
<dbReference type="RefSeq" id="WP_237383509.1">
    <property type="nucleotide sequence ID" value="NZ_CP071793.1"/>
</dbReference>
<evidence type="ECO:0000256" key="2">
    <source>
        <dbReference type="ARBA" id="ARBA00012150"/>
    </source>
</evidence>
<name>A0A8A4TTW0_SULCO</name>
<accession>A0A8A4TTW0</accession>
<dbReference type="EMBL" id="CP071793">
    <property type="protein sequence ID" value="QTD53406.1"/>
    <property type="molecule type" value="Genomic_DNA"/>
</dbReference>
<evidence type="ECO:0000313" key="8">
    <source>
        <dbReference type="EMBL" id="QTD53406.1"/>
    </source>
</evidence>
<evidence type="ECO:0000259" key="7">
    <source>
        <dbReference type="PROSITE" id="PS51160"/>
    </source>
</evidence>
<dbReference type="AlphaFoldDB" id="A0A8A4TTW0"/>
<dbReference type="PANTHER" id="PTHR10029:SF3">
    <property type="entry name" value="ACYLPHOSPHATASE-RELATED"/>
    <property type="match status" value="1"/>
</dbReference>